<comment type="caution">
    <text evidence="16">Lacks conserved residue(s) required for the propagation of feature annotation.</text>
</comment>
<gene>
    <name evidence="16" type="primary">coaX</name>
    <name evidence="18" type="ORF">GCM10009097_19180</name>
</gene>
<evidence type="ECO:0000313" key="19">
    <source>
        <dbReference type="Proteomes" id="UP001501706"/>
    </source>
</evidence>
<evidence type="ECO:0000256" key="9">
    <source>
        <dbReference type="ARBA" id="ARBA00022741"/>
    </source>
</evidence>
<evidence type="ECO:0000256" key="13">
    <source>
        <dbReference type="ARBA" id="ARBA00022993"/>
    </source>
</evidence>
<evidence type="ECO:0000256" key="2">
    <source>
        <dbReference type="ARBA" id="ARBA00001958"/>
    </source>
</evidence>
<dbReference type="InterPro" id="IPR004619">
    <property type="entry name" value="Type_III_PanK"/>
</dbReference>
<evidence type="ECO:0000256" key="3">
    <source>
        <dbReference type="ARBA" id="ARBA00004496"/>
    </source>
</evidence>
<name>A0ABP3LJW6_9BURK</name>
<evidence type="ECO:0000256" key="14">
    <source>
        <dbReference type="ARBA" id="ARBA00038036"/>
    </source>
</evidence>
<dbReference type="PANTHER" id="PTHR34265">
    <property type="entry name" value="TYPE III PANTOTHENATE KINASE"/>
    <property type="match status" value="1"/>
</dbReference>
<feature type="active site" description="Proton acceptor" evidence="16">
    <location>
        <position position="171"/>
    </location>
</feature>
<dbReference type="EMBL" id="BAAAEN010000005">
    <property type="protein sequence ID" value="GAA0502464.1"/>
    <property type="molecule type" value="Genomic_DNA"/>
</dbReference>
<comment type="subcellular location">
    <subcellularLocation>
        <location evidence="3 16">Cytoplasm</location>
    </subcellularLocation>
</comment>
<evidence type="ECO:0000256" key="5">
    <source>
        <dbReference type="ARBA" id="ARBA00011738"/>
    </source>
</evidence>
<feature type="region of interest" description="Disordered" evidence="17">
    <location>
        <begin position="1"/>
        <end position="63"/>
    </location>
</feature>
<feature type="binding site" evidence="16">
    <location>
        <begin position="68"/>
        <end position="75"/>
    </location>
    <ligand>
        <name>ATP</name>
        <dbReference type="ChEBI" id="CHEBI:30616"/>
    </ligand>
</feature>
<keyword evidence="13 16" id="KW-0173">Coenzyme A biosynthesis</keyword>
<comment type="similarity">
    <text evidence="14 16">Belongs to the type III pantothenate kinase family.</text>
</comment>
<dbReference type="Gene3D" id="3.30.420.40">
    <property type="match status" value="2"/>
</dbReference>
<comment type="caution">
    <text evidence="18">The sequence shown here is derived from an EMBL/GenBank/DDBJ whole genome shotgun (WGS) entry which is preliminary data.</text>
</comment>
<comment type="pathway">
    <text evidence="4 16">Cofactor biosynthesis; coenzyme A biosynthesis; CoA from (R)-pantothenate: step 1/5.</text>
</comment>
<keyword evidence="7 16" id="KW-0963">Cytoplasm</keyword>
<dbReference type="CDD" id="cd24015">
    <property type="entry name" value="ASKHA_NBD_PanK-III"/>
    <property type="match status" value="1"/>
</dbReference>
<keyword evidence="11 16" id="KW-0067">ATP-binding</keyword>
<feature type="binding site" evidence="16">
    <location>
        <position position="203"/>
    </location>
    <ligand>
        <name>ATP</name>
        <dbReference type="ChEBI" id="CHEBI:30616"/>
    </ligand>
</feature>
<evidence type="ECO:0000256" key="16">
    <source>
        <dbReference type="HAMAP-Rule" id="MF_01274"/>
    </source>
</evidence>
<dbReference type="EC" id="2.7.1.33" evidence="6 16"/>
<evidence type="ECO:0000256" key="4">
    <source>
        <dbReference type="ARBA" id="ARBA00005225"/>
    </source>
</evidence>
<dbReference type="HAMAP" id="MF_01274">
    <property type="entry name" value="Pantothen_kinase_3"/>
    <property type="match status" value="1"/>
</dbReference>
<feature type="binding site" evidence="16">
    <location>
        <position position="162"/>
    </location>
    <ligand>
        <name>substrate</name>
    </ligand>
</feature>
<accession>A0ABP3LJW6</accession>
<evidence type="ECO:0000313" key="18">
    <source>
        <dbReference type="EMBL" id="GAA0502464.1"/>
    </source>
</evidence>
<evidence type="ECO:0000256" key="10">
    <source>
        <dbReference type="ARBA" id="ARBA00022777"/>
    </source>
</evidence>
<comment type="subunit">
    <text evidence="5 16">Homodimer.</text>
</comment>
<feature type="compositionally biased region" description="Basic and acidic residues" evidence="17">
    <location>
        <begin position="41"/>
        <end position="51"/>
    </location>
</feature>
<keyword evidence="12 16" id="KW-0630">Potassium</keyword>
<keyword evidence="19" id="KW-1185">Reference proteome</keyword>
<evidence type="ECO:0000256" key="12">
    <source>
        <dbReference type="ARBA" id="ARBA00022958"/>
    </source>
</evidence>
<keyword evidence="8 16" id="KW-0808">Transferase</keyword>
<comment type="function">
    <text evidence="16">Catalyzes the phosphorylation of pantothenate (Pan), the first step in CoA biosynthesis.</text>
</comment>
<evidence type="ECO:0000256" key="17">
    <source>
        <dbReference type="SAM" id="MobiDB-lite"/>
    </source>
</evidence>
<evidence type="ECO:0000256" key="11">
    <source>
        <dbReference type="ARBA" id="ARBA00022840"/>
    </source>
</evidence>
<feature type="binding site" evidence="16">
    <location>
        <begin position="169"/>
        <end position="172"/>
    </location>
    <ligand>
        <name>substrate</name>
    </ligand>
</feature>
<comment type="cofactor">
    <cofactor evidence="2">
        <name>K(+)</name>
        <dbReference type="ChEBI" id="CHEBI:29103"/>
    </cofactor>
</comment>
<proteinExistence type="inferred from homology"/>
<protein>
    <recommendedName>
        <fullName evidence="15 16">Type III pantothenate kinase</fullName>
        <ecNumber evidence="6 16">2.7.1.33</ecNumber>
    </recommendedName>
    <alternativeName>
        <fullName evidence="16">PanK-III</fullName>
    </alternativeName>
    <alternativeName>
        <fullName evidence="16">Pantothenic acid kinase</fullName>
    </alternativeName>
</protein>
<keyword evidence="10 16" id="KW-0418">Kinase</keyword>
<dbReference type="Pfam" id="PF03309">
    <property type="entry name" value="Pan_kinase"/>
    <property type="match status" value="1"/>
</dbReference>
<comment type="catalytic activity">
    <reaction evidence="1 16">
        <text>(R)-pantothenate + ATP = (R)-4'-phosphopantothenate + ADP + H(+)</text>
        <dbReference type="Rhea" id="RHEA:16373"/>
        <dbReference type="ChEBI" id="CHEBI:10986"/>
        <dbReference type="ChEBI" id="CHEBI:15378"/>
        <dbReference type="ChEBI" id="CHEBI:29032"/>
        <dbReference type="ChEBI" id="CHEBI:30616"/>
        <dbReference type="ChEBI" id="CHEBI:456216"/>
        <dbReference type="EC" id="2.7.1.33"/>
    </reaction>
</comment>
<evidence type="ECO:0000256" key="1">
    <source>
        <dbReference type="ARBA" id="ARBA00001206"/>
    </source>
</evidence>
<keyword evidence="9 16" id="KW-0547">Nucleotide-binding</keyword>
<evidence type="ECO:0000256" key="7">
    <source>
        <dbReference type="ARBA" id="ARBA00022490"/>
    </source>
</evidence>
<feature type="binding site" evidence="16">
    <location>
        <position position="253"/>
    </location>
    <ligand>
        <name>substrate</name>
    </ligand>
</feature>
<reference evidence="19" key="1">
    <citation type="journal article" date="2019" name="Int. J. Syst. Evol. Microbiol.">
        <title>The Global Catalogue of Microorganisms (GCM) 10K type strain sequencing project: providing services to taxonomists for standard genome sequencing and annotation.</title>
        <authorList>
            <consortium name="The Broad Institute Genomics Platform"/>
            <consortium name="The Broad Institute Genome Sequencing Center for Infectious Disease"/>
            <person name="Wu L."/>
            <person name="Ma J."/>
        </authorList>
    </citation>
    <scope>NUCLEOTIDE SEQUENCE [LARGE SCALE GENOMIC DNA]</scope>
    <source>
        <strain evidence="19">JCM 14330</strain>
    </source>
</reference>
<dbReference type="InterPro" id="IPR043129">
    <property type="entry name" value="ATPase_NBD"/>
</dbReference>
<sequence>MSAPARPPEGRATSPGEDVAQRQEGSPVSAPARPPGGRATSRGEDVAKRQEGSPVNAPAQRAGTLLIDAGNTRVKFGWRNDDATSGQAVPRTSLQVAFRHEEVPEALLPWLDEAGLRPRAALGSNVAGDDSERTIASLLARNGCAVDWIRAGRRLLGVTNGYRHPERLGADRWLSLVGIWNRWRRQAAPGAAAPVHVLAHFGTATTVDTLDGSGRFVGGLILPGRDLMRQSLAAGTAGLPRANGQVAPFPDNTGDAIMSGVAAAQAGAVARQWLAARERFRQEPLLVASGGAWSAIAGEVAHLMRAAGSTRQVLVVDNPVLDGLACLAESGLAPSS</sequence>
<organism evidence="18 19">
    <name type="scientific">Pigmentiphaga daeguensis</name>
    <dbReference type="NCBI Taxonomy" id="414049"/>
    <lineage>
        <taxon>Bacteria</taxon>
        <taxon>Pseudomonadati</taxon>
        <taxon>Pseudomonadota</taxon>
        <taxon>Betaproteobacteria</taxon>
        <taxon>Burkholderiales</taxon>
        <taxon>Alcaligenaceae</taxon>
        <taxon>Pigmentiphaga</taxon>
    </lineage>
</organism>
<dbReference type="PANTHER" id="PTHR34265:SF1">
    <property type="entry name" value="TYPE III PANTOTHENATE KINASE"/>
    <property type="match status" value="1"/>
</dbReference>
<comment type="cofactor">
    <cofactor evidence="16">
        <name>NH4(+)</name>
        <dbReference type="ChEBI" id="CHEBI:28938"/>
    </cofactor>
    <cofactor evidence="16">
        <name>K(+)</name>
        <dbReference type="ChEBI" id="CHEBI:29103"/>
    </cofactor>
    <text evidence="16">A monovalent cation. Ammonium or potassium.</text>
</comment>
<dbReference type="Proteomes" id="UP001501706">
    <property type="component" value="Unassembled WGS sequence"/>
</dbReference>
<evidence type="ECO:0000256" key="8">
    <source>
        <dbReference type="ARBA" id="ARBA00022679"/>
    </source>
</evidence>
<dbReference type="GO" id="GO:0016301">
    <property type="term" value="F:kinase activity"/>
    <property type="evidence" value="ECO:0007669"/>
    <property type="project" value="UniProtKB-KW"/>
</dbReference>
<dbReference type="SUPFAM" id="SSF53067">
    <property type="entry name" value="Actin-like ATPase domain"/>
    <property type="match status" value="2"/>
</dbReference>
<evidence type="ECO:0000256" key="15">
    <source>
        <dbReference type="ARBA" id="ARBA00040883"/>
    </source>
</evidence>
<evidence type="ECO:0000256" key="6">
    <source>
        <dbReference type="ARBA" id="ARBA00012102"/>
    </source>
</evidence>